<evidence type="ECO:0000256" key="1">
    <source>
        <dbReference type="SAM" id="SignalP"/>
    </source>
</evidence>
<feature type="chain" id="PRO_5046195305" evidence="1">
    <location>
        <begin position="21"/>
        <end position="80"/>
    </location>
</feature>
<evidence type="ECO:0000313" key="3">
    <source>
        <dbReference type="Proteomes" id="UP001202831"/>
    </source>
</evidence>
<feature type="signal peptide" evidence="1">
    <location>
        <begin position="1"/>
        <end position="20"/>
    </location>
</feature>
<dbReference type="InterPro" id="IPR005590">
    <property type="entry name" value="DUF333"/>
</dbReference>
<dbReference type="Pfam" id="PF03891">
    <property type="entry name" value="DUF333"/>
    <property type="match status" value="1"/>
</dbReference>
<name>A0ABT0N395_9GAMM</name>
<keyword evidence="1" id="KW-0732">Signal</keyword>
<keyword evidence="3" id="KW-1185">Reference proteome</keyword>
<proteinExistence type="predicted"/>
<dbReference type="PROSITE" id="PS51257">
    <property type="entry name" value="PROKAR_LIPOPROTEIN"/>
    <property type="match status" value="1"/>
</dbReference>
<evidence type="ECO:0000313" key="2">
    <source>
        <dbReference type="EMBL" id="MCL2912909.1"/>
    </source>
</evidence>
<protein>
    <submittedName>
        <fullName evidence="2">DUF333 domain-containing protein</fullName>
    </submittedName>
</protein>
<sequence length="80" mass="8803">MKSYPLMICVGLSLLTSACAQSPQPNEKAVGMANPSATHCIELGGQYRIIDTPEGQAGECLYQGQTWDAWELYRKDHSNK</sequence>
<accession>A0ABT0N395</accession>
<reference evidence="2 3" key="1">
    <citation type="submission" date="2022-01" db="EMBL/GenBank/DDBJ databases">
        <title>Whole genome-based taxonomy of the Shewanellaceae.</title>
        <authorList>
            <person name="Martin-Rodriguez A.J."/>
        </authorList>
    </citation>
    <scope>NUCLEOTIDE SEQUENCE [LARGE SCALE GENOMIC DNA]</scope>
    <source>
        <strain evidence="2 3">DSM 21332</strain>
    </source>
</reference>
<organism evidence="2 3">
    <name type="scientific">Shewanella corallii</name>
    <dbReference type="NCBI Taxonomy" id="560080"/>
    <lineage>
        <taxon>Bacteria</taxon>
        <taxon>Pseudomonadati</taxon>
        <taxon>Pseudomonadota</taxon>
        <taxon>Gammaproteobacteria</taxon>
        <taxon>Alteromonadales</taxon>
        <taxon>Shewanellaceae</taxon>
        <taxon>Shewanella</taxon>
    </lineage>
</organism>
<comment type="caution">
    <text evidence="2">The sequence shown here is derived from an EMBL/GenBank/DDBJ whole genome shotgun (WGS) entry which is preliminary data.</text>
</comment>
<gene>
    <name evidence="2" type="ORF">L2725_03810</name>
</gene>
<dbReference type="EMBL" id="JAKIKT010000001">
    <property type="protein sequence ID" value="MCL2912909.1"/>
    <property type="molecule type" value="Genomic_DNA"/>
</dbReference>
<dbReference type="Proteomes" id="UP001202831">
    <property type="component" value="Unassembled WGS sequence"/>
</dbReference>
<dbReference type="RefSeq" id="WP_249247708.1">
    <property type="nucleotide sequence ID" value="NZ_JAKIKT010000001.1"/>
</dbReference>